<accession>A0A8S0XE24</accession>
<proteinExistence type="predicted"/>
<comment type="caution">
    <text evidence="4">The sequence shown here is derived from an EMBL/GenBank/DDBJ whole genome shotgun (WGS) entry which is preliminary data.</text>
</comment>
<sequence>MLLPTLFVAYLFRIVAAATNITVDDNSPSITYHPAFSWKETPFDPLNFGGQHRVTSNPNATATFNFTGVAIYFYSPLWPFQVNTAISIDGQSPVFVDLTDYTQTPFVVDGPETVASDVVWDATGLDNKEHTLVVSVALGQQHAVVDGLVYTVPDPDDVTTTSESAAPTTTTSLLPIPSSTQTPAAASSTSPGARRGLSIALGIVCTTFALLVAWAAYWYWKRRRRLAAEEEFYQPRTDGPPPEMSSVPPARPKYVRTRPIENPFLAPSSSSSSSSSTSSSRRHRPPRPKVHLSTIPETRDDSRPTSASYNSRTRVSSPLRNQVDDDDTSDDQDRDFPQPSVRLVSHS</sequence>
<feature type="compositionally biased region" description="Low complexity" evidence="1">
    <location>
        <begin position="158"/>
        <end position="191"/>
    </location>
</feature>
<keyword evidence="5" id="KW-1185">Reference proteome</keyword>
<keyword evidence="2" id="KW-1133">Transmembrane helix</keyword>
<feature type="region of interest" description="Disordered" evidence="1">
    <location>
        <begin position="234"/>
        <end position="347"/>
    </location>
</feature>
<dbReference type="Gene3D" id="2.60.120.260">
    <property type="entry name" value="Galactose-binding domain-like"/>
    <property type="match status" value="1"/>
</dbReference>
<evidence type="ECO:0000256" key="1">
    <source>
        <dbReference type="SAM" id="MobiDB-lite"/>
    </source>
</evidence>
<dbReference type="OrthoDB" id="3234968at2759"/>
<evidence type="ECO:0000313" key="5">
    <source>
        <dbReference type="Proteomes" id="UP000467700"/>
    </source>
</evidence>
<evidence type="ECO:0000256" key="3">
    <source>
        <dbReference type="SAM" id="SignalP"/>
    </source>
</evidence>
<keyword evidence="3" id="KW-0732">Signal</keyword>
<organism evidence="4 5">
    <name type="scientific">Cyclocybe aegerita</name>
    <name type="common">Black poplar mushroom</name>
    <name type="synonym">Agrocybe aegerita</name>
    <dbReference type="NCBI Taxonomy" id="1973307"/>
    <lineage>
        <taxon>Eukaryota</taxon>
        <taxon>Fungi</taxon>
        <taxon>Dikarya</taxon>
        <taxon>Basidiomycota</taxon>
        <taxon>Agaricomycotina</taxon>
        <taxon>Agaricomycetes</taxon>
        <taxon>Agaricomycetidae</taxon>
        <taxon>Agaricales</taxon>
        <taxon>Agaricineae</taxon>
        <taxon>Bolbitiaceae</taxon>
        <taxon>Cyclocybe</taxon>
    </lineage>
</organism>
<protein>
    <recommendedName>
        <fullName evidence="6">Mid2 domain-containing protein</fullName>
    </recommendedName>
</protein>
<gene>
    <name evidence="4" type="ORF">AAE3_LOCUS1604</name>
</gene>
<feature type="compositionally biased region" description="Basic residues" evidence="1">
    <location>
        <begin position="280"/>
        <end position="290"/>
    </location>
</feature>
<dbReference type="Proteomes" id="UP000467700">
    <property type="component" value="Unassembled WGS sequence"/>
</dbReference>
<feature type="compositionally biased region" description="Polar residues" evidence="1">
    <location>
        <begin position="304"/>
        <end position="320"/>
    </location>
</feature>
<keyword evidence="2" id="KW-0812">Transmembrane</keyword>
<dbReference type="AlphaFoldDB" id="A0A8S0XE24"/>
<feature type="compositionally biased region" description="Acidic residues" evidence="1">
    <location>
        <begin position="324"/>
        <end position="333"/>
    </location>
</feature>
<feature type="region of interest" description="Disordered" evidence="1">
    <location>
        <begin position="156"/>
        <end position="192"/>
    </location>
</feature>
<evidence type="ECO:0008006" key="6">
    <source>
        <dbReference type="Google" id="ProtNLM"/>
    </source>
</evidence>
<feature type="chain" id="PRO_5035890877" description="Mid2 domain-containing protein" evidence="3">
    <location>
        <begin position="18"/>
        <end position="347"/>
    </location>
</feature>
<feature type="compositionally biased region" description="Low complexity" evidence="1">
    <location>
        <begin position="267"/>
        <end position="279"/>
    </location>
</feature>
<dbReference type="EMBL" id="CACVBS010000024">
    <property type="protein sequence ID" value="CAA7259459.1"/>
    <property type="molecule type" value="Genomic_DNA"/>
</dbReference>
<keyword evidence="2" id="KW-0472">Membrane</keyword>
<evidence type="ECO:0000313" key="4">
    <source>
        <dbReference type="EMBL" id="CAA7259459.1"/>
    </source>
</evidence>
<feature type="transmembrane region" description="Helical" evidence="2">
    <location>
        <begin position="197"/>
        <end position="220"/>
    </location>
</feature>
<reference evidence="4 5" key="1">
    <citation type="submission" date="2020-01" db="EMBL/GenBank/DDBJ databases">
        <authorList>
            <person name="Gupta K D."/>
        </authorList>
    </citation>
    <scope>NUCLEOTIDE SEQUENCE [LARGE SCALE GENOMIC DNA]</scope>
</reference>
<evidence type="ECO:0000256" key="2">
    <source>
        <dbReference type="SAM" id="Phobius"/>
    </source>
</evidence>
<feature type="signal peptide" evidence="3">
    <location>
        <begin position="1"/>
        <end position="17"/>
    </location>
</feature>
<name>A0A8S0XE24_CYCAE</name>